<accession>A0A059AZR3</accession>
<keyword evidence="2" id="KW-0812">Transmembrane</keyword>
<keyword evidence="2" id="KW-0472">Membrane</keyword>
<protein>
    <submittedName>
        <fullName evidence="3">Uncharacterized protein</fullName>
    </submittedName>
</protein>
<dbReference type="InParanoid" id="A0A059AZR3"/>
<evidence type="ECO:0000256" key="2">
    <source>
        <dbReference type="SAM" id="Phobius"/>
    </source>
</evidence>
<dbReference type="STRING" id="71139.A0A059AZR3"/>
<dbReference type="Gramene" id="KCW59136">
    <property type="protein sequence ID" value="KCW59136"/>
    <property type="gene ID" value="EUGRSUZ_H01763"/>
</dbReference>
<dbReference type="OMA" id="PMAINTY"/>
<reference evidence="3" key="1">
    <citation type="submission" date="2013-07" db="EMBL/GenBank/DDBJ databases">
        <title>The genome of Eucalyptus grandis.</title>
        <authorList>
            <person name="Schmutz J."/>
            <person name="Hayes R."/>
            <person name="Myburg A."/>
            <person name="Tuskan G."/>
            <person name="Grattapaglia D."/>
            <person name="Rokhsar D.S."/>
        </authorList>
    </citation>
    <scope>NUCLEOTIDE SEQUENCE</scope>
    <source>
        <tissue evidence="3">Leaf extractions</tissue>
    </source>
</reference>
<sequence length="84" mass="9519">MALQLWETLKESIVASTGLSPATFFTILALGLAVYYVVSGLFGWLSDRHQRPRDYQEQMQPRPPVQLVETSDDELKQHDGTDPK</sequence>
<dbReference type="AlphaFoldDB" id="A0A059AZR3"/>
<feature type="transmembrane region" description="Helical" evidence="2">
    <location>
        <begin position="24"/>
        <end position="45"/>
    </location>
</feature>
<evidence type="ECO:0000256" key="1">
    <source>
        <dbReference type="SAM" id="MobiDB-lite"/>
    </source>
</evidence>
<dbReference type="EMBL" id="KK198760">
    <property type="protein sequence ID" value="KCW59136.1"/>
    <property type="molecule type" value="Genomic_DNA"/>
</dbReference>
<dbReference type="InterPro" id="IPR036259">
    <property type="entry name" value="MFS_trans_sf"/>
</dbReference>
<keyword evidence="2" id="KW-1133">Transmembrane helix</keyword>
<feature type="region of interest" description="Disordered" evidence="1">
    <location>
        <begin position="52"/>
        <end position="84"/>
    </location>
</feature>
<feature type="non-terminal residue" evidence="3">
    <location>
        <position position="84"/>
    </location>
</feature>
<organism evidence="3">
    <name type="scientific">Eucalyptus grandis</name>
    <name type="common">Flooded gum</name>
    <dbReference type="NCBI Taxonomy" id="71139"/>
    <lineage>
        <taxon>Eukaryota</taxon>
        <taxon>Viridiplantae</taxon>
        <taxon>Streptophyta</taxon>
        <taxon>Embryophyta</taxon>
        <taxon>Tracheophyta</taxon>
        <taxon>Spermatophyta</taxon>
        <taxon>Magnoliopsida</taxon>
        <taxon>eudicotyledons</taxon>
        <taxon>Gunneridae</taxon>
        <taxon>Pentapetalae</taxon>
        <taxon>rosids</taxon>
        <taxon>malvids</taxon>
        <taxon>Myrtales</taxon>
        <taxon>Myrtaceae</taxon>
        <taxon>Myrtoideae</taxon>
        <taxon>Eucalypteae</taxon>
        <taxon>Eucalyptus</taxon>
    </lineage>
</organism>
<proteinExistence type="predicted"/>
<evidence type="ECO:0000313" key="3">
    <source>
        <dbReference type="EMBL" id="KCW59136.1"/>
    </source>
</evidence>
<dbReference type="eggNOG" id="KOG1110">
    <property type="taxonomic scope" value="Eukaryota"/>
</dbReference>
<gene>
    <name evidence="3" type="ORF">EUGRSUZ_H01763</name>
</gene>
<name>A0A059AZR3_EUCGR</name>
<dbReference type="SUPFAM" id="SSF103473">
    <property type="entry name" value="MFS general substrate transporter"/>
    <property type="match status" value="1"/>
</dbReference>
<feature type="compositionally biased region" description="Basic and acidic residues" evidence="1">
    <location>
        <begin position="73"/>
        <end position="84"/>
    </location>
</feature>